<evidence type="ECO:0000313" key="2">
    <source>
        <dbReference type="Proteomes" id="UP000729733"/>
    </source>
</evidence>
<proteinExistence type="predicted"/>
<evidence type="ECO:0000313" key="1">
    <source>
        <dbReference type="EMBL" id="MCC0175610.1"/>
    </source>
</evidence>
<sequence length="84" mass="9556">MKIRVNLWLTVFLFLMMLSGGIASSYVGYFMGREALKVVTQPDVSSEDFNKNQKPLGGEHKGLKIIKEKDILIKVYNQVHAENK</sequence>
<comment type="caution">
    <text evidence="1">The sequence shown here is derived from an EMBL/GenBank/DDBJ whole genome shotgun (WGS) entry which is preliminary data.</text>
</comment>
<organism evidence="1 2">
    <name type="scientific">Waterburya agarophytonicola KI4</name>
    <dbReference type="NCBI Taxonomy" id="2874699"/>
    <lineage>
        <taxon>Bacteria</taxon>
        <taxon>Bacillati</taxon>
        <taxon>Cyanobacteriota</taxon>
        <taxon>Cyanophyceae</taxon>
        <taxon>Pleurocapsales</taxon>
        <taxon>Hyellaceae</taxon>
        <taxon>Waterburya</taxon>
        <taxon>Waterburya agarophytonicola</taxon>
    </lineage>
</organism>
<dbReference type="EMBL" id="JADWDC010000002">
    <property type="protein sequence ID" value="MCC0175610.1"/>
    <property type="molecule type" value="Genomic_DNA"/>
</dbReference>
<protein>
    <submittedName>
        <fullName evidence="1">Uncharacterized protein</fullName>
    </submittedName>
</protein>
<accession>A0A964BPM9</accession>
<dbReference type="AlphaFoldDB" id="A0A964BPM9"/>
<reference evidence="1" key="1">
    <citation type="journal article" date="2021" name="Antonie Van Leeuwenhoek">
        <title>Draft genome and description of Waterburya agarophytonicola gen. nov. sp. nov. (Pleurocapsales, Cyanobacteria): a seaweed symbiont.</title>
        <authorList>
            <person name="Bonthond G."/>
            <person name="Shalygin S."/>
            <person name="Bayer T."/>
            <person name="Weinberger F."/>
        </authorList>
    </citation>
    <scope>NUCLEOTIDE SEQUENCE</scope>
    <source>
        <strain evidence="1">KI4</strain>
    </source>
</reference>
<name>A0A964BPM9_9CYAN</name>
<gene>
    <name evidence="1" type="ORF">I4641_01265</name>
</gene>
<keyword evidence="2" id="KW-1185">Reference proteome</keyword>
<dbReference type="Proteomes" id="UP000729733">
    <property type="component" value="Unassembled WGS sequence"/>
</dbReference>
<dbReference type="RefSeq" id="WP_229638611.1">
    <property type="nucleotide sequence ID" value="NZ_JADWDC010000002.1"/>
</dbReference>